<dbReference type="EMBL" id="SLWN01000014">
    <property type="protein sequence ID" value="TCO19233.1"/>
    <property type="molecule type" value="Genomic_DNA"/>
</dbReference>
<keyword evidence="1" id="KW-0472">Membrane</keyword>
<keyword evidence="1" id="KW-1133">Transmembrane helix</keyword>
<keyword evidence="3" id="KW-1185">Reference proteome</keyword>
<evidence type="ECO:0000313" key="3">
    <source>
        <dbReference type="Proteomes" id="UP000294508"/>
    </source>
</evidence>
<evidence type="ECO:0000256" key="1">
    <source>
        <dbReference type="SAM" id="Phobius"/>
    </source>
</evidence>
<organism evidence="2 3">
    <name type="scientific">Kribbella steppae</name>
    <dbReference type="NCBI Taxonomy" id="2512223"/>
    <lineage>
        <taxon>Bacteria</taxon>
        <taxon>Bacillati</taxon>
        <taxon>Actinomycetota</taxon>
        <taxon>Actinomycetes</taxon>
        <taxon>Propionibacteriales</taxon>
        <taxon>Kribbellaceae</taxon>
        <taxon>Kribbella</taxon>
    </lineage>
</organism>
<comment type="caution">
    <text evidence="2">The sequence shown here is derived from an EMBL/GenBank/DDBJ whole genome shotgun (WGS) entry which is preliminary data.</text>
</comment>
<name>A0A4R2H2Y1_9ACTN</name>
<reference evidence="2 3" key="1">
    <citation type="journal article" date="2015" name="Stand. Genomic Sci.">
        <title>Genomic Encyclopedia of Bacterial and Archaeal Type Strains, Phase III: the genomes of soil and plant-associated and newly described type strains.</title>
        <authorList>
            <person name="Whitman W.B."/>
            <person name="Woyke T."/>
            <person name="Klenk H.P."/>
            <person name="Zhou Y."/>
            <person name="Lilburn T.G."/>
            <person name="Beck B.J."/>
            <person name="De Vos P."/>
            <person name="Vandamme P."/>
            <person name="Eisen J.A."/>
            <person name="Garrity G."/>
            <person name="Hugenholtz P."/>
            <person name="Kyrpides N.C."/>
        </authorList>
    </citation>
    <scope>NUCLEOTIDE SEQUENCE [LARGE SCALE GENOMIC DNA]</scope>
    <source>
        <strain evidence="2 3">VKM Ac-2572</strain>
    </source>
</reference>
<protein>
    <submittedName>
        <fullName evidence="2">Uncharacterized protein</fullName>
    </submittedName>
</protein>
<keyword evidence="1" id="KW-0812">Transmembrane</keyword>
<dbReference type="AlphaFoldDB" id="A0A4R2H2Y1"/>
<sequence>MRQYDDDVARTQTQPRVLLRIFQVVFSVGGPAIVVASR</sequence>
<accession>A0A4R2H2Y1</accession>
<evidence type="ECO:0000313" key="2">
    <source>
        <dbReference type="EMBL" id="TCO19233.1"/>
    </source>
</evidence>
<dbReference type="Proteomes" id="UP000294508">
    <property type="component" value="Unassembled WGS sequence"/>
</dbReference>
<feature type="transmembrane region" description="Helical" evidence="1">
    <location>
        <begin position="17"/>
        <end position="36"/>
    </location>
</feature>
<proteinExistence type="predicted"/>
<gene>
    <name evidence="2" type="ORF">EV652_114214</name>
</gene>